<feature type="transmembrane region" description="Helical" evidence="1">
    <location>
        <begin position="100"/>
        <end position="122"/>
    </location>
</feature>
<proteinExistence type="predicted"/>
<keyword evidence="1" id="KW-0472">Membrane</keyword>
<keyword evidence="3" id="KW-1185">Reference proteome</keyword>
<dbReference type="Proteomes" id="UP000067683">
    <property type="component" value="Chromosome"/>
</dbReference>
<dbReference type="AlphaFoldDB" id="A0A0U2J7X2"/>
<protein>
    <recommendedName>
        <fullName evidence="4">DUF3397 domain-containing protein</fullName>
    </recommendedName>
</protein>
<gene>
    <name evidence="2" type="ORF">AUC31_16955</name>
</gene>
<sequence length="126" mass="14581">MEWISTAGNVLLYVPFILFLFVYALTYKSQKRKALGIAADVTAFLLFFSVPASIELLFDFEVQPFILMAALLFAIFLLIREWKTQKELEVIKFLRKVWRICFLALSAIYAVTWLAGLIFLAVQSFR</sequence>
<feature type="transmembrane region" description="Helical" evidence="1">
    <location>
        <begin position="34"/>
        <end position="54"/>
    </location>
</feature>
<evidence type="ECO:0000256" key="1">
    <source>
        <dbReference type="SAM" id="Phobius"/>
    </source>
</evidence>
<accession>A0A0U2J7X2</accession>
<evidence type="ECO:0008006" key="4">
    <source>
        <dbReference type="Google" id="ProtNLM"/>
    </source>
</evidence>
<dbReference type="RefSeq" id="WP_058383503.1">
    <property type="nucleotide sequence ID" value="NZ_CP013659.2"/>
</dbReference>
<dbReference type="KEGG" id="prt:AUC31_16955"/>
<feature type="transmembrane region" description="Helical" evidence="1">
    <location>
        <begin position="6"/>
        <end position="27"/>
    </location>
</feature>
<name>A0A0U2J7X2_9BACL</name>
<dbReference type="STRING" id="200991.AUC31_16955"/>
<dbReference type="Pfam" id="PF11877">
    <property type="entry name" value="DUF3397"/>
    <property type="match status" value="1"/>
</dbReference>
<keyword evidence="1" id="KW-0812">Transmembrane</keyword>
<keyword evidence="1" id="KW-1133">Transmembrane helix</keyword>
<organism evidence="2 3">
    <name type="scientific">Planococcus rifietoensis</name>
    <dbReference type="NCBI Taxonomy" id="200991"/>
    <lineage>
        <taxon>Bacteria</taxon>
        <taxon>Bacillati</taxon>
        <taxon>Bacillota</taxon>
        <taxon>Bacilli</taxon>
        <taxon>Bacillales</taxon>
        <taxon>Caryophanaceae</taxon>
        <taxon>Planococcus</taxon>
    </lineage>
</organism>
<dbReference type="InterPro" id="IPR024515">
    <property type="entry name" value="DUF3397"/>
</dbReference>
<dbReference type="EMBL" id="CP013659">
    <property type="protein sequence ID" value="ALS76802.1"/>
    <property type="molecule type" value="Genomic_DNA"/>
</dbReference>
<reference evidence="2" key="1">
    <citation type="submission" date="2016-01" db="EMBL/GenBank/DDBJ databases">
        <title>Complete genome of Planococcus rifietoensis type strain M8.</title>
        <authorList>
            <person name="See-Too W.S."/>
        </authorList>
    </citation>
    <scope>NUCLEOTIDE SEQUENCE [LARGE SCALE GENOMIC DNA]</scope>
    <source>
        <strain evidence="2">M8</strain>
    </source>
</reference>
<evidence type="ECO:0000313" key="2">
    <source>
        <dbReference type="EMBL" id="ALS76802.1"/>
    </source>
</evidence>
<evidence type="ECO:0000313" key="3">
    <source>
        <dbReference type="Proteomes" id="UP000067683"/>
    </source>
</evidence>
<dbReference type="OrthoDB" id="2353183at2"/>
<feature type="transmembrane region" description="Helical" evidence="1">
    <location>
        <begin position="60"/>
        <end position="79"/>
    </location>
</feature>